<comment type="subcellular location">
    <subcellularLocation>
        <location evidence="1">Endoplasmic reticulum</location>
    </subcellularLocation>
</comment>
<dbReference type="GO" id="GO:0047560">
    <property type="term" value="F:3-dehydrosphinganine reductase activity"/>
    <property type="evidence" value="ECO:0007669"/>
    <property type="project" value="UniProtKB-EC"/>
</dbReference>
<proteinExistence type="predicted"/>
<evidence type="ECO:0000256" key="3">
    <source>
        <dbReference type="ARBA" id="ARBA00004991"/>
    </source>
</evidence>
<dbReference type="InterPro" id="IPR020904">
    <property type="entry name" value="Sc_DH/Rdtase_CS"/>
</dbReference>
<keyword evidence="5" id="KW-0256">Endoplasmic reticulum</keyword>
<keyword evidence="8" id="KW-0560">Oxidoreductase</keyword>
<comment type="caution">
    <text evidence="12">The sequence shown here is derived from an EMBL/GenBank/DDBJ whole genome shotgun (WGS) entry which is preliminary data.</text>
</comment>
<feature type="transmembrane region" description="Helical" evidence="11">
    <location>
        <begin position="340"/>
        <end position="362"/>
    </location>
</feature>
<keyword evidence="9" id="KW-0443">Lipid metabolism</keyword>
<dbReference type="GO" id="GO:0030148">
    <property type="term" value="P:sphingolipid biosynthetic process"/>
    <property type="evidence" value="ECO:0007669"/>
    <property type="project" value="InterPro"/>
</dbReference>
<evidence type="ECO:0000256" key="6">
    <source>
        <dbReference type="ARBA" id="ARBA00022857"/>
    </source>
</evidence>
<dbReference type="Gene3D" id="3.40.50.720">
    <property type="entry name" value="NAD(P)-binding Rossmann-like Domain"/>
    <property type="match status" value="1"/>
</dbReference>
<keyword evidence="4" id="KW-0547">Nucleotide-binding</keyword>
<dbReference type="CDD" id="cd08939">
    <property type="entry name" value="KDSR-like_SDR_c"/>
    <property type="match status" value="1"/>
</dbReference>
<dbReference type="EMBL" id="LVLJ01004028">
    <property type="protein sequence ID" value="OAE18574.1"/>
    <property type="molecule type" value="Genomic_DNA"/>
</dbReference>
<dbReference type="AlphaFoldDB" id="A0A176VCI5"/>
<dbReference type="EC" id="1.1.1.102" evidence="10"/>
<protein>
    <recommendedName>
        <fullName evidence="10">3-dehydrosphinganine reductase</fullName>
        <ecNumber evidence="10">1.1.1.102</ecNumber>
    </recommendedName>
</protein>
<evidence type="ECO:0000256" key="2">
    <source>
        <dbReference type="ARBA" id="ARBA00004760"/>
    </source>
</evidence>
<dbReference type="GO" id="GO:0005789">
    <property type="term" value="C:endoplasmic reticulum membrane"/>
    <property type="evidence" value="ECO:0007669"/>
    <property type="project" value="TreeGrafter"/>
</dbReference>
<gene>
    <name evidence="12" type="ORF">AXG93_1923s1300</name>
</gene>
<dbReference type="Proteomes" id="UP000077202">
    <property type="component" value="Unassembled WGS sequence"/>
</dbReference>
<comment type="pathway">
    <text evidence="2">Lipid metabolism; sphingolipid metabolism.</text>
</comment>
<keyword evidence="11" id="KW-1133">Transmembrane helix</keyword>
<dbReference type="PRINTS" id="PR00081">
    <property type="entry name" value="GDHRDH"/>
</dbReference>
<dbReference type="PANTHER" id="PTHR43550:SF3">
    <property type="entry name" value="3-KETODIHYDROSPHINGOSINE REDUCTASE"/>
    <property type="match status" value="1"/>
</dbReference>
<keyword evidence="11" id="KW-0472">Membrane</keyword>
<sequence length="374" mass="40609">MRKRVCEAGRARGAKFRAISGYSWCSAEVDWIVSCTRWLRWPSDRDKEEEACDCTCPRPTRISLRSRHVVITGGSSGIGLSMAKLAVLEGSRVSILGRNTDKLTAACQEIVSYPETVQNLADTAEPLAVFGKPQVYGYSADVKDFSSVEKALTEAVEKLGPIDVLICSHGVSTPARFEDTPLDSMYHMLDTNLKGNLHCLKAAIPHMKSRISEGPGCISIVSSQAAQVSLYGYSAYSATKGGLRGLAEGLQQELLEYNIRVSLIFPPDTETPGFVEENKTKHELTVKLSESSGAMESMDVAKAAIHGLKAGQFSITCNFEGLTLSTVTAGMSPQPSLAHALFEICTMGILRIVAFVVLAGWYKTIGEFNRGQRK</sequence>
<evidence type="ECO:0000256" key="8">
    <source>
        <dbReference type="ARBA" id="ARBA00023002"/>
    </source>
</evidence>
<keyword evidence="13" id="KW-1185">Reference proteome</keyword>
<dbReference type="InterPro" id="IPR002347">
    <property type="entry name" value="SDR_fam"/>
</dbReference>
<comment type="pathway">
    <text evidence="3">Sphingolipid metabolism.</text>
</comment>
<dbReference type="InterPro" id="IPR045022">
    <property type="entry name" value="KDSR-like"/>
</dbReference>
<name>A0A176VCI5_MARPO</name>
<dbReference type="GO" id="GO:0006666">
    <property type="term" value="P:3-keto-sphinganine metabolic process"/>
    <property type="evidence" value="ECO:0007669"/>
    <property type="project" value="InterPro"/>
</dbReference>
<reference evidence="12" key="1">
    <citation type="submission" date="2016-03" db="EMBL/GenBank/DDBJ databases">
        <title>Mechanisms controlling the formation of the plant cell surface in tip-growing cells are functionally conserved among land plants.</title>
        <authorList>
            <person name="Honkanen S."/>
            <person name="Jones V.A."/>
            <person name="Morieri G."/>
            <person name="Champion C."/>
            <person name="Hetherington A.J."/>
            <person name="Kelly S."/>
            <person name="Saint-Marcoux D."/>
            <person name="Proust H."/>
            <person name="Prescott H."/>
            <person name="Dolan L."/>
        </authorList>
    </citation>
    <scope>NUCLEOTIDE SEQUENCE [LARGE SCALE GENOMIC DNA]</scope>
    <source>
        <tissue evidence="12">Whole gametophyte</tissue>
    </source>
</reference>
<keyword evidence="7" id="KW-0746">Sphingolipid metabolism</keyword>
<evidence type="ECO:0000256" key="9">
    <source>
        <dbReference type="ARBA" id="ARBA00023098"/>
    </source>
</evidence>
<accession>A0A176VCI5</accession>
<dbReference type="FunFam" id="3.40.50.720:FF:000468">
    <property type="entry name" value="Short-chain dehydrogenase, putative"/>
    <property type="match status" value="1"/>
</dbReference>
<evidence type="ECO:0000256" key="10">
    <source>
        <dbReference type="ARBA" id="ARBA00026112"/>
    </source>
</evidence>
<dbReference type="InterPro" id="IPR036291">
    <property type="entry name" value="NAD(P)-bd_dom_sf"/>
</dbReference>
<evidence type="ECO:0000256" key="11">
    <source>
        <dbReference type="SAM" id="Phobius"/>
    </source>
</evidence>
<dbReference type="SUPFAM" id="SSF51735">
    <property type="entry name" value="NAD(P)-binding Rossmann-fold domains"/>
    <property type="match status" value="1"/>
</dbReference>
<evidence type="ECO:0000313" key="13">
    <source>
        <dbReference type="Proteomes" id="UP000077202"/>
    </source>
</evidence>
<keyword evidence="11" id="KW-0812">Transmembrane</keyword>
<evidence type="ECO:0000256" key="4">
    <source>
        <dbReference type="ARBA" id="ARBA00022741"/>
    </source>
</evidence>
<evidence type="ECO:0000256" key="7">
    <source>
        <dbReference type="ARBA" id="ARBA00022919"/>
    </source>
</evidence>
<evidence type="ECO:0000313" key="12">
    <source>
        <dbReference type="EMBL" id="OAE18574.1"/>
    </source>
</evidence>
<dbReference type="PROSITE" id="PS00061">
    <property type="entry name" value="ADH_SHORT"/>
    <property type="match status" value="1"/>
</dbReference>
<evidence type="ECO:0000256" key="1">
    <source>
        <dbReference type="ARBA" id="ARBA00004240"/>
    </source>
</evidence>
<dbReference type="Pfam" id="PF00106">
    <property type="entry name" value="adh_short"/>
    <property type="match status" value="1"/>
</dbReference>
<dbReference type="GO" id="GO:0000166">
    <property type="term" value="F:nucleotide binding"/>
    <property type="evidence" value="ECO:0007669"/>
    <property type="project" value="UniProtKB-KW"/>
</dbReference>
<evidence type="ECO:0000256" key="5">
    <source>
        <dbReference type="ARBA" id="ARBA00022824"/>
    </source>
</evidence>
<keyword evidence="6" id="KW-0521">NADP</keyword>
<dbReference type="PANTHER" id="PTHR43550">
    <property type="entry name" value="3-KETODIHYDROSPHINGOSINE REDUCTASE"/>
    <property type="match status" value="1"/>
</dbReference>
<organism evidence="12 13">
    <name type="scientific">Marchantia polymorpha subsp. ruderalis</name>
    <dbReference type="NCBI Taxonomy" id="1480154"/>
    <lineage>
        <taxon>Eukaryota</taxon>
        <taxon>Viridiplantae</taxon>
        <taxon>Streptophyta</taxon>
        <taxon>Embryophyta</taxon>
        <taxon>Marchantiophyta</taxon>
        <taxon>Marchantiopsida</taxon>
        <taxon>Marchantiidae</taxon>
        <taxon>Marchantiales</taxon>
        <taxon>Marchantiaceae</taxon>
        <taxon>Marchantia</taxon>
    </lineage>
</organism>